<organism evidence="1 2">
    <name type="scientific">Paeniglutamicibacter terrestris</name>
    <dbReference type="NCBI Taxonomy" id="2723403"/>
    <lineage>
        <taxon>Bacteria</taxon>
        <taxon>Bacillati</taxon>
        <taxon>Actinomycetota</taxon>
        <taxon>Actinomycetes</taxon>
        <taxon>Micrococcales</taxon>
        <taxon>Micrococcaceae</taxon>
        <taxon>Paeniglutamicibacter</taxon>
    </lineage>
</organism>
<accession>A0ABX1G7L8</accession>
<reference evidence="1 2" key="1">
    <citation type="submission" date="2020-04" db="EMBL/GenBank/DDBJ databases">
        <title>Paeniglutamicibacter sp. ANT13_2, a novel actinomycete isolated from sediment in Antarctica.</title>
        <authorList>
            <person name="Sakdapetsiri C."/>
            <person name="Pinyakong O."/>
        </authorList>
    </citation>
    <scope>NUCLEOTIDE SEQUENCE [LARGE SCALE GENOMIC DNA]</scope>
    <source>
        <strain evidence="1 2">ANT13_2</strain>
    </source>
</reference>
<sequence length="90" mass="9673">MAPSIPVLPLLDVHRSVLELRLSGTWQSFHVPDGAALAAALADAVGRPRWDTATSQLMVRVPLRGNASGRTLFFSLIKFSLPLPTARLVG</sequence>
<dbReference type="EMBL" id="JAAWVT010000006">
    <property type="protein sequence ID" value="NKG21645.1"/>
    <property type="molecule type" value="Genomic_DNA"/>
</dbReference>
<comment type="caution">
    <text evidence="1">The sequence shown here is derived from an EMBL/GenBank/DDBJ whole genome shotgun (WGS) entry which is preliminary data.</text>
</comment>
<gene>
    <name evidence="1" type="ORF">HED64_13140</name>
</gene>
<dbReference type="Proteomes" id="UP000746595">
    <property type="component" value="Unassembled WGS sequence"/>
</dbReference>
<evidence type="ECO:0000313" key="1">
    <source>
        <dbReference type="EMBL" id="NKG21645.1"/>
    </source>
</evidence>
<protein>
    <submittedName>
        <fullName evidence="1">Uncharacterized protein</fullName>
    </submittedName>
</protein>
<name>A0ABX1G7L8_9MICC</name>
<proteinExistence type="predicted"/>
<keyword evidence="2" id="KW-1185">Reference proteome</keyword>
<dbReference type="RefSeq" id="WP_168152485.1">
    <property type="nucleotide sequence ID" value="NZ_JAAWVT010000006.1"/>
</dbReference>
<evidence type="ECO:0000313" key="2">
    <source>
        <dbReference type="Proteomes" id="UP000746595"/>
    </source>
</evidence>